<proteinExistence type="predicted"/>
<dbReference type="Proteomes" id="UP000605848">
    <property type="component" value="Unassembled WGS sequence"/>
</dbReference>
<evidence type="ECO:0000313" key="2">
    <source>
        <dbReference type="Proteomes" id="UP000605848"/>
    </source>
</evidence>
<protein>
    <submittedName>
        <fullName evidence="1">Uncharacterized protein</fullName>
    </submittedName>
</protein>
<comment type="caution">
    <text evidence="1">The sequence shown here is derived from an EMBL/GenBank/DDBJ whole genome shotgun (WGS) entry which is preliminary data.</text>
</comment>
<organism evidence="1 2">
    <name type="scientific">Microvirga aerilata</name>
    <dbReference type="NCBI Taxonomy" id="670292"/>
    <lineage>
        <taxon>Bacteria</taxon>
        <taxon>Pseudomonadati</taxon>
        <taxon>Pseudomonadota</taxon>
        <taxon>Alphaproteobacteria</taxon>
        <taxon>Hyphomicrobiales</taxon>
        <taxon>Methylobacteriaceae</taxon>
        <taxon>Microvirga</taxon>
    </lineage>
</organism>
<accession>A0A937D580</accession>
<evidence type="ECO:0000313" key="1">
    <source>
        <dbReference type="EMBL" id="MBL0408375.1"/>
    </source>
</evidence>
<gene>
    <name evidence="1" type="ORF">JKG68_31380</name>
</gene>
<name>A0A937D580_9HYPH</name>
<dbReference type="AlphaFoldDB" id="A0A937D580"/>
<reference evidence="1" key="1">
    <citation type="submission" date="2021-01" db="EMBL/GenBank/DDBJ databases">
        <title>Microvirga sp.</title>
        <authorList>
            <person name="Kim M.K."/>
        </authorList>
    </citation>
    <scope>NUCLEOTIDE SEQUENCE</scope>
    <source>
        <strain evidence="1">5420S-16</strain>
    </source>
</reference>
<dbReference type="EMBL" id="JAEQMY010000200">
    <property type="protein sequence ID" value="MBL0408375.1"/>
    <property type="molecule type" value="Genomic_DNA"/>
</dbReference>
<keyword evidence="2" id="KW-1185">Reference proteome</keyword>
<sequence>MPDVQQELEYLAQADQHIAESEQRLASQIRVIEGMIQNGHTTALAEECLCHLQQDLEQWRVRRALILAQWWSQR</sequence>